<evidence type="ECO:0000313" key="2">
    <source>
        <dbReference type="EMBL" id="KAF9071467.1"/>
    </source>
</evidence>
<feature type="chain" id="PRO_5040252961" evidence="1">
    <location>
        <begin position="23"/>
        <end position="192"/>
    </location>
</feature>
<evidence type="ECO:0000313" key="3">
    <source>
        <dbReference type="Proteomes" id="UP000772434"/>
    </source>
</evidence>
<dbReference type="AlphaFoldDB" id="A0A9P5PYK3"/>
<evidence type="ECO:0000256" key="1">
    <source>
        <dbReference type="SAM" id="SignalP"/>
    </source>
</evidence>
<name>A0A9P5PYK3_9AGAR</name>
<comment type="caution">
    <text evidence="2">The sequence shown here is derived from an EMBL/GenBank/DDBJ whole genome shotgun (WGS) entry which is preliminary data.</text>
</comment>
<feature type="signal peptide" evidence="1">
    <location>
        <begin position="1"/>
        <end position="22"/>
    </location>
</feature>
<dbReference type="Proteomes" id="UP000772434">
    <property type="component" value="Unassembled WGS sequence"/>
</dbReference>
<keyword evidence="1" id="KW-0732">Signal</keyword>
<proteinExistence type="predicted"/>
<organism evidence="2 3">
    <name type="scientific">Rhodocollybia butyracea</name>
    <dbReference type="NCBI Taxonomy" id="206335"/>
    <lineage>
        <taxon>Eukaryota</taxon>
        <taxon>Fungi</taxon>
        <taxon>Dikarya</taxon>
        <taxon>Basidiomycota</taxon>
        <taxon>Agaricomycotina</taxon>
        <taxon>Agaricomycetes</taxon>
        <taxon>Agaricomycetidae</taxon>
        <taxon>Agaricales</taxon>
        <taxon>Marasmiineae</taxon>
        <taxon>Omphalotaceae</taxon>
        <taxon>Rhodocollybia</taxon>
    </lineage>
</organism>
<gene>
    <name evidence="2" type="ORF">BDP27DRAFT_1322188</name>
</gene>
<protein>
    <submittedName>
        <fullName evidence="2">Uncharacterized protein</fullName>
    </submittedName>
</protein>
<sequence>MLLTHHSLGFVLLAFLISPAHAAPTPTRYIAHTVDVNGKPVRVALEAQKHITKSVEAMGEKKMRTPNPKFDASITVYYELYGGFCDPPRKCFGYVVTPAVHNVQQAVFGSLVAGRDGKRVGNIQIPIPFGVSTEPQATADRFFFENFVPIKDWVMGMLPGEAWGGLMIGVLRPSGGSGKSGHPWWKLWNELG</sequence>
<dbReference type="EMBL" id="JADNRY010000032">
    <property type="protein sequence ID" value="KAF9071467.1"/>
    <property type="molecule type" value="Genomic_DNA"/>
</dbReference>
<keyword evidence="3" id="KW-1185">Reference proteome</keyword>
<accession>A0A9P5PYK3</accession>
<reference evidence="2" key="1">
    <citation type="submission" date="2020-11" db="EMBL/GenBank/DDBJ databases">
        <authorList>
            <consortium name="DOE Joint Genome Institute"/>
            <person name="Ahrendt S."/>
            <person name="Riley R."/>
            <person name="Andreopoulos W."/>
            <person name="Labutti K."/>
            <person name="Pangilinan J."/>
            <person name="Ruiz-Duenas F.J."/>
            <person name="Barrasa J.M."/>
            <person name="Sanchez-Garcia M."/>
            <person name="Camarero S."/>
            <person name="Miyauchi S."/>
            <person name="Serrano A."/>
            <person name="Linde D."/>
            <person name="Babiker R."/>
            <person name="Drula E."/>
            <person name="Ayuso-Fernandez I."/>
            <person name="Pacheco R."/>
            <person name="Padilla G."/>
            <person name="Ferreira P."/>
            <person name="Barriuso J."/>
            <person name="Kellner H."/>
            <person name="Castanera R."/>
            <person name="Alfaro M."/>
            <person name="Ramirez L."/>
            <person name="Pisabarro A.G."/>
            <person name="Kuo A."/>
            <person name="Tritt A."/>
            <person name="Lipzen A."/>
            <person name="He G."/>
            <person name="Yan M."/>
            <person name="Ng V."/>
            <person name="Cullen D."/>
            <person name="Martin F."/>
            <person name="Rosso M.-N."/>
            <person name="Henrissat B."/>
            <person name="Hibbett D."/>
            <person name="Martinez A.T."/>
            <person name="Grigoriev I.V."/>
        </authorList>
    </citation>
    <scope>NUCLEOTIDE SEQUENCE</scope>
    <source>
        <strain evidence="2">AH 40177</strain>
    </source>
</reference>